<dbReference type="RefSeq" id="XP_007865754.1">
    <property type="nucleotide sequence ID" value="XM_007867563.1"/>
</dbReference>
<dbReference type="PANTHER" id="PTHR34883:SF15">
    <property type="entry name" value="EXTRACELLULAR SERINE-RICH PROTEIN"/>
    <property type="match status" value="1"/>
</dbReference>
<dbReference type="PANTHER" id="PTHR34883">
    <property type="entry name" value="SERINE-RICH PROTEIN, PUTATIVE-RELATED-RELATED"/>
    <property type="match status" value="1"/>
</dbReference>
<dbReference type="InterPro" id="IPR052953">
    <property type="entry name" value="Ser-rich/MCO-related"/>
</dbReference>
<dbReference type="GeneID" id="19309467"/>
<dbReference type="HOGENOM" id="CLU_359437_0_0_1"/>
<name>S7RMN1_GLOTA</name>
<protein>
    <recommendedName>
        <fullName evidence="6">Plastocyanin-like domain-containing protein</fullName>
    </recommendedName>
</protein>
<keyword evidence="3" id="KW-0732">Signal</keyword>
<dbReference type="InterPro" id="IPR008972">
    <property type="entry name" value="Cupredoxin"/>
</dbReference>
<feature type="transmembrane region" description="Helical" evidence="2">
    <location>
        <begin position="589"/>
        <end position="614"/>
    </location>
</feature>
<proteinExistence type="predicted"/>
<dbReference type="eggNOG" id="ENOG502ST91">
    <property type="taxonomic scope" value="Eukaryota"/>
</dbReference>
<sequence length="779" mass="83791">MRSLTWPLYLWLVLTQLLGVAARSTHTVSVGSIGSFYDPPTATAEEGDTIRFIFSAGRTHSVTESSLENPCVPLPGGFDSGLIGPGKKVWRRRSPGTSSCQMLRNVKCAAHGNPSHLVFLPSHHSLSKPSGIFAKPPLLGRNVRPEWLANANFPAIGNRSFRKQQSHRGDLLRAVADIGSFSALVSLRLISHVILISLAIVVQCVCLIHVREHSWASPRWHLRCPLRHRQRNFVGDAGRRKHDLLGCLQGMWKKLVTDTPESRCRSDAVPERPSGALSPVHGRGASIIAGQRRTFDAPSRDKYRTPWMKLQRHTQAFTWNVTLDPSIFEGVCAHLATKCGKKALFSDSIADVPWSQHDNRRTILLNYCMCCHDIPGTFVFDGWVPYSIDVLGLFLPANTGLSRWVLALLWLPCVLFWADVARGQATHLVTVGTSGSFYDPPTVSAQKGDVVRFLFTASFANPCLPLPGGFSSGLIGPAINTSAPTLSWDLIVADDSQRMAGVINPPSNALWDTFISAAKAVSGTPSPTPGLVLTGVGAYATSSPTAVLALSSTPSSDVTAISSLSVMFATSTSASGSTSSSSSGQKTPLGPVIGGVVGGVAAVSIIIVLSVLLYRAKRTSRTRNPSGGNAADMLEKEYRPDAYVPPSSANRALQQRVAPVGFVQSAPYGPQWTALQGVQPSLQSPQSPPRQLPRPPMEYPLAPTQPNIRELAHEVAALLKHEGQFVPAPLQGQDVLHSHDAIADNATRTSIDRFSSPDSSARPNVSGRVSSSFPPQYEA</sequence>
<evidence type="ECO:0000256" key="2">
    <source>
        <dbReference type="SAM" id="Phobius"/>
    </source>
</evidence>
<evidence type="ECO:0008006" key="6">
    <source>
        <dbReference type="Google" id="ProtNLM"/>
    </source>
</evidence>
<feature type="compositionally biased region" description="Pro residues" evidence="1">
    <location>
        <begin position="686"/>
        <end position="698"/>
    </location>
</feature>
<dbReference type="Gene3D" id="2.60.40.420">
    <property type="entry name" value="Cupredoxins - blue copper proteins"/>
    <property type="match status" value="1"/>
</dbReference>
<feature type="region of interest" description="Disordered" evidence="1">
    <location>
        <begin position="747"/>
        <end position="779"/>
    </location>
</feature>
<feature type="signal peptide" evidence="3">
    <location>
        <begin position="1"/>
        <end position="22"/>
    </location>
</feature>
<accession>S7RMN1</accession>
<feature type="chain" id="PRO_5004544135" description="Plastocyanin-like domain-containing protein" evidence="3">
    <location>
        <begin position="23"/>
        <end position="779"/>
    </location>
</feature>
<evidence type="ECO:0000256" key="3">
    <source>
        <dbReference type="SAM" id="SignalP"/>
    </source>
</evidence>
<evidence type="ECO:0000313" key="4">
    <source>
        <dbReference type="EMBL" id="EPQ55710.1"/>
    </source>
</evidence>
<keyword evidence="2" id="KW-0812">Transmembrane</keyword>
<dbReference type="SUPFAM" id="SSF49503">
    <property type="entry name" value="Cupredoxins"/>
    <property type="match status" value="1"/>
</dbReference>
<keyword evidence="5" id="KW-1185">Reference proteome</keyword>
<evidence type="ECO:0000313" key="5">
    <source>
        <dbReference type="Proteomes" id="UP000030669"/>
    </source>
</evidence>
<dbReference type="Proteomes" id="UP000030669">
    <property type="component" value="Unassembled WGS sequence"/>
</dbReference>
<gene>
    <name evidence="4" type="ORF">GLOTRDRAFT_93283</name>
</gene>
<dbReference type="OrthoDB" id="1921208at2759"/>
<keyword evidence="2" id="KW-1133">Transmembrane helix</keyword>
<reference evidence="4 5" key="1">
    <citation type="journal article" date="2012" name="Science">
        <title>The Paleozoic origin of enzymatic lignin decomposition reconstructed from 31 fungal genomes.</title>
        <authorList>
            <person name="Floudas D."/>
            <person name="Binder M."/>
            <person name="Riley R."/>
            <person name="Barry K."/>
            <person name="Blanchette R.A."/>
            <person name="Henrissat B."/>
            <person name="Martinez A.T."/>
            <person name="Otillar R."/>
            <person name="Spatafora J.W."/>
            <person name="Yadav J.S."/>
            <person name="Aerts A."/>
            <person name="Benoit I."/>
            <person name="Boyd A."/>
            <person name="Carlson A."/>
            <person name="Copeland A."/>
            <person name="Coutinho P.M."/>
            <person name="de Vries R.P."/>
            <person name="Ferreira P."/>
            <person name="Findley K."/>
            <person name="Foster B."/>
            <person name="Gaskell J."/>
            <person name="Glotzer D."/>
            <person name="Gorecki P."/>
            <person name="Heitman J."/>
            <person name="Hesse C."/>
            <person name="Hori C."/>
            <person name="Igarashi K."/>
            <person name="Jurgens J.A."/>
            <person name="Kallen N."/>
            <person name="Kersten P."/>
            <person name="Kohler A."/>
            <person name="Kuees U."/>
            <person name="Kumar T.K.A."/>
            <person name="Kuo A."/>
            <person name="LaButti K."/>
            <person name="Larrondo L.F."/>
            <person name="Lindquist E."/>
            <person name="Ling A."/>
            <person name="Lombard V."/>
            <person name="Lucas S."/>
            <person name="Lundell T."/>
            <person name="Martin R."/>
            <person name="McLaughlin D.J."/>
            <person name="Morgenstern I."/>
            <person name="Morin E."/>
            <person name="Murat C."/>
            <person name="Nagy L.G."/>
            <person name="Nolan M."/>
            <person name="Ohm R.A."/>
            <person name="Patyshakuliyeva A."/>
            <person name="Rokas A."/>
            <person name="Ruiz-Duenas F.J."/>
            <person name="Sabat G."/>
            <person name="Salamov A."/>
            <person name="Samejima M."/>
            <person name="Schmutz J."/>
            <person name="Slot J.C."/>
            <person name="St John F."/>
            <person name="Stenlid J."/>
            <person name="Sun H."/>
            <person name="Sun S."/>
            <person name="Syed K."/>
            <person name="Tsang A."/>
            <person name="Wiebenga A."/>
            <person name="Young D."/>
            <person name="Pisabarro A."/>
            <person name="Eastwood D.C."/>
            <person name="Martin F."/>
            <person name="Cullen D."/>
            <person name="Grigoriev I.V."/>
            <person name="Hibbett D.S."/>
        </authorList>
    </citation>
    <scope>NUCLEOTIDE SEQUENCE [LARGE SCALE GENOMIC DNA]</scope>
    <source>
        <strain evidence="4 5">ATCC 11539</strain>
    </source>
</reference>
<feature type="region of interest" description="Disordered" evidence="1">
    <location>
        <begin position="678"/>
        <end position="703"/>
    </location>
</feature>
<organism evidence="4 5">
    <name type="scientific">Gloeophyllum trabeum (strain ATCC 11539 / FP-39264 / Madison 617)</name>
    <name type="common">Brown rot fungus</name>
    <dbReference type="NCBI Taxonomy" id="670483"/>
    <lineage>
        <taxon>Eukaryota</taxon>
        <taxon>Fungi</taxon>
        <taxon>Dikarya</taxon>
        <taxon>Basidiomycota</taxon>
        <taxon>Agaricomycotina</taxon>
        <taxon>Agaricomycetes</taxon>
        <taxon>Gloeophyllales</taxon>
        <taxon>Gloeophyllaceae</taxon>
        <taxon>Gloeophyllum</taxon>
    </lineage>
</organism>
<dbReference type="KEGG" id="gtr:GLOTRDRAFT_93283"/>
<keyword evidence="2" id="KW-0472">Membrane</keyword>
<dbReference type="AlphaFoldDB" id="S7RMN1"/>
<evidence type="ECO:0000256" key="1">
    <source>
        <dbReference type="SAM" id="MobiDB-lite"/>
    </source>
</evidence>
<dbReference type="EMBL" id="KB469301">
    <property type="protein sequence ID" value="EPQ55710.1"/>
    <property type="molecule type" value="Genomic_DNA"/>
</dbReference>
<dbReference type="CDD" id="cd00920">
    <property type="entry name" value="Cupredoxin"/>
    <property type="match status" value="1"/>
</dbReference>